<dbReference type="EMBL" id="RIBY02000569">
    <property type="protein sequence ID" value="KAH9840405.1"/>
    <property type="molecule type" value="Genomic_DNA"/>
</dbReference>
<feature type="compositionally biased region" description="Basic and acidic residues" evidence="1">
    <location>
        <begin position="1"/>
        <end position="11"/>
    </location>
</feature>
<dbReference type="AlphaFoldDB" id="A0A9W7SXS9"/>
<comment type="caution">
    <text evidence="2">The sequence shown here is derived from an EMBL/GenBank/DDBJ whole genome shotgun (WGS) entry which is preliminary data.</text>
</comment>
<dbReference type="Proteomes" id="UP001138500">
    <property type="component" value="Unassembled WGS sequence"/>
</dbReference>
<evidence type="ECO:0000313" key="2">
    <source>
        <dbReference type="EMBL" id="KAH9840405.1"/>
    </source>
</evidence>
<sequence>MFEVGVPRHSDFLTNIATAKETPPNPSSSENDDEGRPADSDPILYDILGISSMMRDLVCYICTISCLRYEILIKYRIPYLIRGGSPESQGAKKIVPPGENSATFGEESGESRGKS</sequence>
<reference evidence="2 3" key="1">
    <citation type="journal article" date="2018" name="IMA Fungus">
        <title>IMA Genome-F 10: Nine draft genome sequences of Claviceps purpurea s.lat., including C. arundinis, C. humidiphila, and C. cf. spartinae, pseudomolecules for the pitch canker pathogen Fusarium circinatum, draft genome of Davidsoniella eucalypti, Grosmannia galeiformis, Quambalaria eucalypti, and Teratosphaeria destructans.</title>
        <authorList>
            <person name="Wingfield B.D."/>
            <person name="Liu M."/>
            <person name="Nguyen H.D."/>
            <person name="Lane F.A."/>
            <person name="Morgan S.W."/>
            <person name="De Vos L."/>
            <person name="Wilken P.M."/>
            <person name="Duong T.A."/>
            <person name="Aylward J."/>
            <person name="Coetzee M.P."/>
            <person name="Dadej K."/>
            <person name="De Beer Z.W."/>
            <person name="Findlay W."/>
            <person name="Havenga M."/>
            <person name="Kolarik M."/>
            <person name="Menzies J.G."/>
            <person name="Naidoo K."/>
            <person name="Pochopski O."/>
            <person name="Shoukouhi P."/>
            <person name="Santana Q.C."/>
            <person name="Seifert K.A."/>
            <person name="Soal N."/>
            <person name="Steenkamp E.T."/>
            <person name="Tatham C.T."/>
            <person name="van der Nest M.A."/>
            <person name="Wingfield M.J."/>
        </authorList>
    </citation>
    <scope>NUCLEOTIDE SEQUENCE [LARGE SCALE GENOMIC DNA]</scope>
    <source>
        <strain evidence="2">CMW44962</strain>
    </source>
</reference>
<reference evidence="2 3" key="2">
    <citation type="journal article" date="2021" name="Curr. Genet.">
        <title>Genetic response to nitrogen starvation in the aggressive Eucalyptus foliar pathogen Teratosphaeria destructans.</title>
        <authorList>
            <person name="Havenga M."/>
            <person name="Wingfield B.D."/>
            <person name="Wingfield M.J."/>
            <person name="Dreyer L.L."/>
            <person name="Roets F."/>
            <person name="Aylward J."/>
        </authorList>
    </citation>
    <scope>NUCLEOTIDE SEQUENCE [LARGE SCALE GENOMIC DNA]</scope>
    <source>
        <strain evidence="2">CMW44962</strain>
    </source>
</reference>
<keyword evidence="3" id="KW-1185">Reference proteome</keyword>
<feature type="region of interest" description="Disordered" evidence="1">
    <location>
        <begin position="85"/>
        <end position="115"/>
    </location>
</feature>
<evidence type="ECO:0000313" key="3">
    <source>
        <dbReference type="Proteomes" id="UP001138500"/>
    </source>
</evidence>
<gene>
    <name evidence="2" type="ORF">Tdes44962_MAKER07951</name>
</gene>
<protein>
    <submittedName>
        <fullName evidence="2">Uncharacterized protein</fullName>
    </submittedName>
</protein>
<organism evidence="2 3">
    <name type="scientific">Teratosphaeria destructans</name>
    <dbReference type="NCBI Taxonomy" id="418781"/>
    <lineage>
        <taxon>Eukaryota</taxon>
        <taxon>Fungi</taxon>
        <taxon>Dikarya</taxon>
        <taxon>Ascomycota</taxon>
        <taxon>Pezizomycotina</taxon>
        <taxon>Dothideomycetes</taxon>
        <taxon>Dothideomycetidae</taxon>
        <taxon>Mycosphaerellales</taxon>
        <taxon>Teratosphaeriaceae</taxon>
        <taxon>Teratosphaeria</taxon>
    </lineage>
</organism>
<feature type="region of interest" description="Disordered" evidence="1">
    <location>
        <begin position="1"/>
        <end position="40"/>
    </location>
</feature>
<accession>A0A9W7SXS9</accession>
<evidence type="ECO:0000256" key="1">
    <source>
        <dbReference type="SAM" id="MobiDB-lite"/>
    </source>
</evidence>
<proteinExistence type="predicted"/>
<name>A0A9W7SXS9_9PEZI</name>